<evidence type="ECO:0000313" key="6">
    <source>
        <dbReference type="EMBL" id="GAA3927614.1"/>
    </source>
</evidence>
<accession>A0ABP7MPK8</accession>
<dbReference type="RefSeq" id="WP_344760046.1">
    <property type="nucleotide sequence ID" value="NZ_BAAAZU010000016.1"/>
</dbReference>
<dbReference type="InterPro" id="IPR036390">
    <property type="entry name" value="WH_DNA-bd_sf"/>
</dbReference>
<comment type="caution">
    <text evidence="6">The sequence shown here is derived from an EMBL/GenBank/DDBJ whole genome shotgun (WGS) entry which is preliminary data.</text>
</comment>
<evidence type="ECO:0000256" key="4">
    <source>
        <dbReference type="ARBA" id="ARBA00023163"/>
    </source>
</evidence>
<dbReference type="SUPFAM" id="SSF46785">
    <property type="entry name" value="Winged helix' DNA-binding domain"/>
    <property type="match status" value="1"/>
</dbReference>
<evidence type="ECO:0000259" key="5">
    <source>
        <dbReference type="PROSITE" id="PS50931"/>
    </source>
</evidence>
<protein>
    <submittedName>
        <fullName evidence="6">LysR family transcriptional regulator</fullName>
    </submittedName>
</protein>
<keyword evidence="3" id="KW-0238">DNA-binding</keyword>
<dbReference type="InterPro" id="IPR000847">
    <property type="entry name" value="LysR_HTH_N"/>
</dbReference>
<name>A0ABP7MPK8_9GAMM</name>
<dbReference type="PANTHER" id="PTHR30126">
    <property type="entry name" value="HTH-TYPE TRANSCRIPTIONAL REGULATOR"/>
    <property type="match status" value="1"/>
</dbReference>
<dbReference type="Gene3D" id="1.10.10.10">
    <property type="entry name" value="Winged helix-like DNA-binding domain superfamily/Winged helix DNA-binding domain"/>
    <property type="match status" value="1"/>
</dbReference>
<dbReference type="Proteomes" id="UP001501727">
    <property type="component" value="Unassembled WGS sequence"/>
</dbReference>
<evidence type="ECO:0000313" key="7">
    <source>
        <dbReference type="Proteomes" id="UP001501727"/>
    </source>
</evidence>
<dbReference type="Pfam" id="PF00126">
    <property type="entry name" value="HTH_1"/>
    <property type="match status" value="1"/>
</dbReference>
<dbReference type="PANTHER" id="PTHR30126:SF91">
    <property type="entry name" value="LYSR FAMILY TRANSCRIPTIONAL REGULATOR"/>
    <property type="match status" value="1"/>
</dbReference>
<dbReference type="InterPro" id="IPR005119">
    <property type="entry name" value="LysR_subst-bd"/>
</dbReference>
<dbReference type="Pfam" id="PF03466">
    <property type="entry name" value="LysR_substrate"/>
    <property type="match status" value="1"/>
</dbReference>
<keyword evidence="4" id="KW-0804">Transcription</keyword>
<proteinExistence type="inferred from homology"/>
<dbReference type="Gene3D" id="3.40.190.290">
    <property type="match status" value="1"/>
</dbReference>
<feature type="domain" description="HTH lysR-type" evidence="5">
    <location>
        <begin position="5"/>
        <end position="62"/>
    </location>
</feature>
<evidence type="ECO:0000256" key="2">
    <source>
        <dbReference type="ARBA" id="ARBA00023015"/>
    </source>
</evidence>
<keyword evidence="2" id="KW-0805">Transcription regulation</keyword>
<dbReference type="SUPFAM" id="SSF53850">
    <property type="entry name" value="Periplasmic binding protein-like II"/>
    <property type="match status" value="1"/>
</dbReference>
<keyword evidence="7" id="KW-1185">Reference proteome</keyword>
<evidence type="ECO:0000256" key="1">
    <source>
        <dbReference type="ARBA" id="ARBA00009437"/>
    </source>
</evidence>
<comment type="similarity">
    <text evidence="1">Belongs to the LysR transcriptional regulatory family.</text>
</comment>
<dbReference type="PROSITE" id="PS50931">
    <property type="entry name" value="HTH_LYSR"/>
    <property type="match status" value="1"/>
</dbReference>
<evidence type="ECO:0000256" key="3">
    <source>
        <dbReference type="ARBA" id="ARBA00023125"/>
    </source>
</evidence>
<dbReference type="InterPro" id="IPR036388">
    <property type="entry name" value="WH-like_DNA-bd_sf"/>
</dbReference>
<gene>
    <name evidence="6" type="ORF">GCM10022229_22020</name>
</gene>
<organism evidence="6 7">
    <name type="scientific">Luteimonas lutimaris</name>
    <dbReference type="NCBI Taxonomy" id="698645"/>
    <lineage>
        <taxon>Bacteria</taxon>
        <taxon>Pseudomonadati</taxon>
        <taxon>Pseudomonadota</taxon>
        <taxon>Gammaproteobacteria</taxon>
        <taxon>Lysobacterales</taxon>
        <taxon>Lysobacteraceae</taxon>
        <taxon>Luteimonas</taxon>
    </lineage>
</organism>
<dbReference type="PRINTS" id="PR00039">
    <property type="entry name" value="HTHLYSR"/>
</dbReference>
<dbReference type="EMBL" id="BAAAZU010000016">
    <property type="protein sequence ID" value="GAA3927614.1"/>
    <property type="molecule type" value="Genomic_DNA"/>
</dbReference>
<reference evidence="7" key="1">
    <citation type="journal article" date="2019" name="Int. J. Syst. Evol. Microbiol.">
        <title>The Global Catalogue of Microorganisms (GCM) 10K type strain sequencing project: providing services to taxonomists for standard genome sequencing and annotation.</title>
        <authorList>
            <consortium name="The Broad Institute Genomics Platform"/>
            <consortium name="The Broad Institute Genome Sequencing Center for Infectious Disease"/>
            <person name="Wu L."/>
            <person name="Ma J."/>
        </authorList>
    </citation>
    <scope>NUCLEOTIDE SEQUENCE [LARGE SCALE GENOMIC DNA]</scope>
    <source>
        <strain evidence="7">JCM 16916</strain>
    </source>
</reference>
<sequence length="306" mass="32986">MLDGLTLDQLRVLVAVAETGSFRAAAKRIRRVQSAVSHAIATLETQLGVVLFDRSVRRPEMTPEGRALLTDAKAILLRADAMRARARGMGEGVELGVSLVVDTLFPLKAVAHALRDLQSAYPSVAVNLRTAPLGEPLVALRDGRCALAITVGEEFREPQIQLEALSPVPFVVVVAAHHPLAKHPDRSGPLDPAELMEHLQIVLEDTTAQTGRKDFGVLSPGTWRVAGQDVKHAMICEGLGWGRLPLWAVEDDLARGRLKRLDVSALGRQGRVDLEAYLAHRSDQTLGPAARVLRSGLLSYLADAGA</sequence>